<dbReference type="OrthoDB" id="9989112at2759"/>
<dbReference type="InterPro" id="IPR011992">
    <property type="entry name" value="EF-hand-dom_pair"/>
</dbReference>
<dbReference type="SUPFAM" id="SSF47473">
    <property type="entry name" value="EF-hand"/>
    <property type="match status" value="1"/>
</dbReference>
<dbReference type="EMBL" id="HACA01018946">
    <property type="protein sequence ID" value="CDW36307.1"/>
    <property type="molecule type" value="Transcribed_RNA"/>
</dbReference>
<dbReference type="InterPro" id="IPR018247">
    <property type="entry name" value="EF_Hand_1_Ca_BS"/>
</dbReference>
<dbReference type="GO" id="GO:0005509">
    <property type="term" value="F:calcium ion binding"/>
    <property type="evidence" value="ECO:0007669"/>
    <property type="project" value="InterPro"/>
</dbReference>
<dbReference type="Gene3D" id="1.10.238.10">
    <property type="entry name" value="EF-hand"/>
    <property type="match status" value="1"/>
</dbReference>
<accession>A0A0K2UEC4</accession>
<dbReference type="PROSITE" id="PS00018">
    <property type="entry name" value="EF_HAND_1"/>
    <property type="match status" value="2"/>
</dbReference>
<evidence type="ECO:0000313" key="4">
    <source>
        <dbReference type="EMBL" id="CDW36307.1"/>
    </source>
</evidence>
<evidence type="ECO:0000256" key="1">
    <source>
        <dbReference type="ARBA" id="ARBA00022837"/>
    </source>
</evidence>
<dbReference type="CDD" id="cd00051">
    <property type="entry name" value="EFh"/>
    <property type="match status" value="1"/>
</dbReference>
<dbReference type="SMART" id="SM00054">
    <property type="entry name" value="EFh"/>
    <property type="match status" value="2"/>
</dbReference>
<dbReference type="AlphaFoldDB" id="A0A0K2UEC4"/>
<feature type="domain" description="EF-hand" evidence="3">
    <location>
        <begin position="39"/>
        <end position="70"/>
    </location>
</feature>
<keyword evidence="2" id="KW-0175">Coiled coil</keyword>
<dbReference type="Pfam" id="PF13499">
    <property type="entry name" value="EF-hand_7"/>
    <property type="match status" value="1"/>
</dbReference>
<organism evidence="4">
    <name type="scientific">Lepeophtheirus salmonis</name>
    <name type="common">Salmon louse</name>
    <name type="synonym">Caligus salmonis</name>
    <dbReference type="NCBI Taxonomy" id="72036"/>
    <lineage>
        <taxon>Eukaryota</taxon>
        <taxon>Metazoa</taxon>
        <taxon>Ecdysozoa</taxon>
        <taxon>Arthropoda</taxon>
        <taxon>Crustacea</taxon>
        <taxon>Multicrustacea</taxon>
        <taxon>Hexanauplia</taxon>
        <taxon>Copepoda</taxon>
        <taxon>Siphonostomatoida</taxon>
        <taxon>Caligidae</taxon>
        <taxon>Lepeophtheirus</taxon>
    </lineage>
</organism>
<keyword evidence="1" id="KW-0106">Calcium</keyword>
<feature type="domain" description="EF-hand" evidence="3">
    <location>
        <begin position="1"/>
        <end position="36"/>
    </location>
</feature>
<name>A0A0K2UEC4_LEPSM</name>
<reference evidence="4" key="1">
    <citation type="submission" date="2014-05" db="EMBL/GenBank/DDBJ databases">
        <authorList>
            <person name="Chronopoulou M."/>
        </authorList>
    </citation>
    <scope>NUCLEOTIDE SEQUENCE</scope>
    <source>
        <tissue evidence="4">Whole organism</tissue>
    </source>
</reference>
<feature type="coiled-coil region" evidence="2">
    <location>
        <begin position="160"/>
        <end position="242"/>
    </location>
</feature>
<evidence type="ECO:0000259" key="3">
    <source>
        <dbReference type="PROSITE" id="PS50222"/>
    </source>
</evidence>
<dbReference type="PROSITE" id="PS50222">
    <property type="entry name" value="EF_HAND_2"/>
    <property type="match status" value="2"/>
</dbReference>
<evidence type="ECO:0000256" key="2">
    <source>
        <dbReference type="SAM" id="Coils"/>
    </source>
</evidence>
<protein>
    <submittedName>
        <fullName evidence="4">Ras and EFhand domaincontaining protein homolog [Acyrthosiphon pisum]</fullName>
    </submittedName>
</protein>
<dbReference type="InterPro" id="IPR002048">
    <property type="entry name" value="EF_hand_dom"/>
</dbReference>
<sequence>MTDNKLEVLFNQCDKNGSGYISRSEFQAVCNDFEIRDVDADTIFTDLDHDGDGRISFQDFSYGFRDFLVPGSRRGSIQLGIEPSIGNNNGRAKKFHTMTKVEEEKLINMERNHDNAKRAWEEFTAHMSEAEIKKILGKSGDKVMMLYEQMQNSEAPCHLVSQFEDVISSVINDIQNIEQENKTMEEKYFKERETHTQHLKNIEAEMDAQVARVERIAAENAKNQYEMEKREIQSKMETEMSELKVHLNLFKKVDNWLQKDKVDSNHKEHLKKLDMASSENMELKSNLLETQARISLLTSDFMELRNQYEEKCMELNHEREDKIEYMYEVDNIQRQLEILRGANLNLKDSNDGLQSLIESRPRTPLSFEFSVPNMSGTLCEEIRDTEANKESLNDQYDLDLNSDQVRLLDPCYGEDIGM</sequence>
<proteinExistence type="predicted"/>